<protein>
    <submittedName>
        <fullName evidence="3">Acyltransferase 3</fullName>
    </submittedName>
</protein>
<feature type="transmembrane region" description="Helical" evidence="1">
    <location>
        <begin position="311"/>
        <end position="330"/>
    </location>
</feature>
<feature type="transmembrane region" description="Helical" evidence="1">
    <location>
        <begin position="217"/>
        <end position="235"/>
    </location>
</feature>
<evidence type="ECO:0000313" key="3">
    <source>
        <dbReference type="EMBL" id="ABF44795.1"/>
    </source>
</evidence>
<gene>
    <name evidence="3" type="ordered locus">Dgeo_0493</name>
</gene>
<keyword evidence="1" id="KW-1133">Transmembrane helix</keyword>
<dbReference type="AlphaFoldDB" id="Q1J139"/>
<dbReference type="STRING" id="319795.Dgeo_0493"/>
<name>Q1J139_DEIGD</name>
<organism evidence="3 4">
    <name type="scientific">Deinococcus geothermalis (strain DSM 11300 / CIP 105573 / AG-3a)</name>
    <dbReference type="NCBI Taxonomy" id="319795"/>
    <lineage>
        <taxon>Bacteria</taxon>
        <taxon>Thermotogati</taxon>
        <taxon>Deinococcota</taxon>
        <taxon>Deinococci</taxon>
        <taxon>Deinococcales</taxon>
        <taxon>Deinococcaceae</taxon>
        <taxon>Deinococcus</taxon>
    </lineage>
</organism>
<evidence type="ECO:0000313" key="4">
    <source>
        <dbReference type="Proteomes" id="UP000002431"/>
    </source>
</evidence>
<dbReference type="InterPro" id="IPR050879">
    <property type="entry name" value="Acyltransferase_3"/>
</dbReference>
<dbReference type="GO" id="GO:0016747">
    <property type="term" value="F:acyltransferase activity, transferring groups other than amino-acyl groups"/>
    <property type="evidence" value="ECO:0007669"/>
    <property type="project" value="InterPro"/>
</dbReference>
<dbReference type="KEGG" id="dge:Dgeo_0493"/>
<keyword evidence="1" id="KW-0472">Membrane</keyword>
<accession>Q1J139</accession>
<dbReference type="GO" id="GO:0016020">
    <property type="term" value="C:membrane"/>
    <property type="evidence" value="ECO:0007669"/>
    <property type="project" value="TreeGrafter"/>
</dbReference>
<keyword evidence="4" id="KW-1185">Reference proteome</keyword>
<dbReference type="eggNOG" id="COG1835">
    <property type="taxonomic scope" value="Bacteria"/>
</dbReference>
<reference evidence="3" key="1">
    <citation type="submission" date="2006-04" db="EMBL/GenBank/DDBJ databases">
        <title>Complete sequence of chromosome of Deinococcus geothermalis DSM 11300.</title>
        <authorList>
            <consortium name="US DOE Joint Genome Institute"/>
            <person name="Copeland A."/>
            <person name="Lucas S."/>
            <person name="Lapidus A."/>
            <person name="Barry K."/>
            <person name="Detter J.C."/>
            <person name="Glavina del Rio T."/>
            <person name="Hammon N."/>
            <person name="Israni S."/>
            <person name="Dalin E."/>
            <person name="Tice H."/>
            <person name="Pitluck S."/>
            <person name="Brettin T."/>
            <person name="Bruce D."/>
            <person name="Han C."/>
            <person name="Tapia R."/>
            <person name="Saunders E."/>
            <person name="Gilna P."/>
            <person name="Schmutz J."/>
            <person name="Larimer F."/>
            <person name="Land M."/>
            <person name="Hauser L."/>
            <person name="Kyrpides N."/>
            <person name="Kim E."/>
            <person name="Daly M.J."/>
            <person name="Fredrickson J.K."/>
            <person name="Makarova K.S."/>
            <person name="Gaidamakova E.K."/>
            <person name="Zhai M."/>
            <person name="Richardson P."/>
        </authorList>
    </citation>
    <scope>NUCLEOTIDE SEQUENCE</scope>
    <source>
        <strain evidence="3">DSM 11300</strain>
    </source>
</reference>
<dbReference type="GO" id="GO:0009103">
    <property type="term" value="P:lipopolysaccharide biosynthetic process"/>
    <property type="evidence" value="ECO:0007669"/>
    <property type="project" value="TreeGrafter"/>
</dbReference>
<feature type="transmembrane region" description="Helical" evidence="1">
    <location>
        <begin position="158"/>
        <end position="177"/>
    </location>
</feature>
<feature type="transmembrane region" description="Helical" evidence="1">
    <location>
        <begin position="27"/>
        <end position="47"/>
    </location>
</feature>
<dbReference type="Proteomes" id="UP000002431">
    <property type="component" value="Chromosome"/>
</dbReference>
<dbReference type="Pfam" id="PF01757">
    <property type="entry name" value="Acyl_transf_3"/>
    <property type="match status" value="1"/>
</dbReference>
<dbReference type="PANTHER" id="PTHR23028:SF53">
    <property type="entry name" value="ACYL_TRANSF_3 DOMAIN-CONTAINING PROTEIN"/>
    <property type="match status" value="1"/>
</dbReference>
<evidence type="ECO:0000259" key="2">
    <source>
        <dbReference type="Pfam" id="PF01757"/>
    </source>
</evidence>
<feature type="transmembrane region" description="Helical" evidence="1">
    <location>
        <begin position="183"/>
        <end position="205"/>
    </location>
</feature>
<feature type="transmembrane region" description="Helical" evidence="1">
    <location>
        <begin position="269"/>
        <end position="291"/>
    </location>
</feature>
<dbReference type="InterPro" id="IPR002656">
    <property type="entry name" value="Acyl_transf_3_dom"/>
</dbReference>
<proteinExistence type="predicted"/>
<feature type="domain" description="Acyltransferase 3" evidence="2">
    <location>
        <begin position="1"/>
        <end position="317"/>
    </location>
</feature>
<keyword evidence="3" id="KW-0808">Transferase</keyword>
<keyword evidence="1" id="KW-0812">Transmembrane</keyword>
<dbReference type="PANTHER" id="PTHR23028">
    <property type="entry name" value="ACETYLTRANSFERASE"/>
    <property type="match status" value="1"/>
</dbReference>
<feature type="transmembrane region" description="Helical" evidence="1">
    <location>
        <begin position="135"/>
        <end position="151"/>
    </location>
</feature>
<feature type="transmembrane region" description="Helical" evidence="1">
    <location>
        <begin position="68"/>
        <end position="87"/>
    </location>
</feature>
<dbReference type="HOGENOM" id="CLU_005679_2_1_0"/>
<evidence type="ECO:0000256" key="1">
    <source>
        <dbReference type="SAM" id="Phobius"/>
    </source>
</evidence>
<sequence length="356" mass="40379">MVFHHYFEIFVVLIPPLLVLKPLAQSGYIGVELFFTLSGFIISLNYLDRFRRFSTREYANFLWLRLARIYPAYLATLLGLLALVLIGRHLGIPFNRDDADLYSPQGFWASVLMVQAWGNGEAVWNVVGWSVSAEWFAYLCFPLVALLLWRIRTPWQALLTAALVLAVCLALHLSGWLGEFFPFTFVNLLRITGSFVAGALMYWLYREQVARGWNWNFLTLLLGLGLPVAACLLMLAGLTPFLTIFMMPPLILGLAYSQGAVARLLAGRVLLYWGAVSYALYLTHFIVRMSLSKVLLPERFVGTSLLLRTGVLMTYLLVAGLVGIALYHLIEEPGRRWMRRWRPGNHKASALKDRNS</sequence>
<dbReference type="EMBL" id="CP000359">
    <property type="protein sequence ID" value="ABF44795.1"/>
    <property type="molecule type" value="Genomic_DNA"/>
</dbReference>
<keyword evidence="3" id="KW-0012">Acyltransferase</keyword>
<feature type="transmembrane region" description="Helical" evidence="1">
    <location>
        <begin position="241"/>
        <end position="257"/>
    </location>
</feature>